<evidence type="ECO:0000256" key="7">
    <source>
        <dbReference type="ARBA" id="ARBA00024340"/>
    </source>
</evidence>
<keyword evidence="4" id="KW-0812">Transmembrane</keyword>
<keyword evidence="9" id="KW-1185">Reference proteome</keyword>
<dbReference type="EnsemblPlants" id="Kaladp0008s0920.1.v1.1">
    <property type="protein sequence ID" value="Kaladp0008s0920.1.v1.1.CDS.1"/>
    <property type="gene ID" value="Kaladp0008s0920.v1.1"/>
</dbReference>
<evidence type="ECO:0000313" key="8">
    <source>
        <dbReference type="EnsemblPlants" id="Kaladp0008s0920.1.v1.1.CDS.1"/>
    </source>
</evidence>
<keyword evidence="6" id="KW-0472">Membrane</keyword>
<keyword evidence="2" id="KW-0217">Developmental protein</keyword>
<evidence type="ECO:0000256" key="6">
    <source>
        <dbReference type="ARBA" id="ARBA00023136"/>
    </source>
</evidence>
<keyword evidence="5" id="KW-1133">Transmembrane helix</keyword>
<dbReference type="PANTHER" id="PTHR33102">
    <property type="entry name" value="DVL19-RELATED-RELATED"/>
    <property type="match status" value="1"/>
</dbReference>
<dbReference type="Proteomes" id="UP000594263">
    <property type="component" value="Unplaced"/>
</dbReference>
<keyword evidence="3" id="KW-1003">Cell membrane</keyword>
<evidence type="ECO:0000256" key="1">
    <source>
        <dbReference type="ARBA" id="ARBA00004162"/>
    </source>
</evidence>
<evidence type="ECO:0000256" key="4">
    <source>
        <dbReference type="ARBA" id="ARBA00022692"/>
    </source>
</evidence>
<evidence type="ECO:0000256" key="5">
    <source>
        <dbReference type="ARBA" id="ARBA00022989"/>
    </source>
</evidence>
<name>A0A7N0SW77_KALFE</name>
<dbReference type="InterPro" id="IPR051525">
    <property type="entry name" value="DVL_RTFL_regulatory"/>
</dbReference>
<organism evidence="8 9">
    <name type="scientific">Kalanchoe fedtschenkoi</name>
    <name type="common">Lavender scallops</name>
    <name type="synonym">South American air plant</name>
    <dbReference type="NCBI Taxonomy" id="63787"/>
    <lineage>
        <taxon>Eukaryota</taxon>
        <taxon>Viridiplantae</taxon>
        <taxon>Streptophyta</taxon>
        <taxon>Embryophyta</taxon>
        <taxon>Tracheophyta</taxon>
        <taxon>Spermatophyta</taxon>
        <taxon>Magnoliopsida</taxon>
        <taxon>eudicotyledons</taxon>
        <taxon>Gunneridae</taxon>
        <taxon>Pentapetalae</taxon>
        <taxon>Saxifragales</taxon>
        <taxon>Crassulaceae</taxon>
        <taxon>Kalanchoe</taxon>
    </lineage>
</organism>
<dbReference type="Pfam" id="PF08137">
    <property type="entry name" value="DVL"/>
    <property type="match status" value="1"/>
</dbReference>
<accession>A0A7N0SW77</accession>
<reference evidence="8" key="1">
    <citation type="submission" date="2021-01" db="UniProtKB">
        <authorList>
            <consortium name="EnsemblPlants"/>
        </authorList>
    </citation>
    <scope>IDENTIFICATION</scope>
</reference>
<dbReference type="InterPro" id="IPR012552">
    <property type="entry name" value="DVL"/>
</dbReference>
<dbReference type="OMA" id="CWHEYRD"/>
<comment type="subcellular location">
    <subcellularLocation>
        <location evidence="1">Cell membrane</location>
        <topology evidence="1">Single-pass membrane protein</topology>
    </subcellularLocation>
</comment>
<dbReference type="Gramene" id="Kaladp0008s0920.1.v1.1">
    <property type="protein sequence ID" value="Kaladp0008s0920.1.v1.1.CDS.1"/>
    <property type="gene ID" value="Kaladp0008s0920.v1.1"/>
</dbReference>
<evidence type="ECO:0000313" key="9">
    <source>
        <dbReference type="Proteomes" id="UP000594263"/>
    </source>
</evidence>
<dbReference type="GO" id="GO:0005886">
    <property type="term" value="C:plasma membrane"/>
    <property type="evidence" value="ECO:0007669"/>
    <property type="project" value="UniProtKB-SubCell"/>
</dbReference>
<dbReference type="GO" id="GO:0048367">
    <property type="term" value="P:shoot system development"/>
    <property type="evidence" value="ECO:0007669"/>
    <property type="project" value="UniProtKB-ARBA"/>
</dbReference>
<sequence>MEMVMKRKAEAQRISSKDDMNGRSFCERHVRGPCKSFGTRCNQLVKEQRARFYILRRCVTMLVCWHEYRDIL</sequence>
<evidence type="ECO:0000256" key="2">
    <source>
        <dbReference type="ARBA" id="ARBA00022473"/>
    </source>
</evidence>
<evidence type="ECO:0000256" key="3">
    <source>
        <dbReference type="ARBA" id="ARBA00022475"/>
    </source>
</evidence>
<comment type="similarity">
    <text evidence="7">Belongs to the DVL/RTFL small polypeptides family.</text>
</comment>
<dbReference type="GO" id="GO:0008285">
    <property type="term" value="P:negative regulation of cell population proliferation"/>
    <property type="evidence" value="ECO:0007669"/>
    <property type="project" value="InterPro"/>
</dbReference>
<dbReference type="AlphaFoldDB" id="A0A7N0SW77"/>
<proteinExistence type="inferred from homology"/>
<protein>
    <submittedName>
        <fullName evidence="8">Uncharacterized protein</fullName>
    </submittedName>
</protein>